<feature type="domain" description="N-acetyltransferase" evidence="1">
    <location>
        <begin position="2"/>
        <end position="137"/>
    </location>
</feature>
<dbReference type="InterPro" id="IPR000182">
    <property type="entry name" value="GNAT_dom"/>
</dbReference>
<dbReference type="Gene3D" id="3.40.630.30">
    <property type="match status" value="1"/>
</dbReference>
<dbReference type="GeneID" id="106815266"/>
<organism evidence="2 3">
    <name type="scientific">Priapulus caudatus</name>
    <name type="common">Priapulid worm</name>
    <dbReference type="NCBI Taxonomy" id="37621"/>
    <lineage>
        <taxon>Eukaryota</taxon>
        <taxon>Metazoa</taxon>
        <taxon>Ecdysozoa</taxon>
        <taxon>Scalidophora</taxon>
        <taxon>Priapulida</taxon>
        <taxon>Priapulimorpha</taxon>
        <taxon>Priapulimorphida</taxon>
        <taxon>Priapulidae</taxon>
        <taxon>Priapulus</taxon>
    </lineage>
</organism>
<evidence type="ECO:0000313" key="2">
    <source>
        <dbReference type="Proteomes" id="UP000695022"/>
    </source>
</evidence>
<dbReference type="InterPro" id="IPR016181">
    <property type="entry name" value="Acyl_CoA_acyltransferase"/>
</dbReference>
<reference evidence="3" key="1">
    <citation type="submission" date="2025-08" db="UniProtKB">
        <authorList>
            <consortium name="RefSeq"/>
        </authorList>
    </citation>
    <scope>IDENTIFICATION</scope>
</reference>
<accession>A0ABM1ESM8</accession>
<name>A0ABM1ESM8_PRICU</name>
<dbReference type="Proteomes" id="UP000695022">
    <property type="component" value="Unplaced"/>
</dbReference>
<dbReference type="PANTHER" id="PTHR47403:SF6">
    <property type="entry name" value="N-ACETYLTRANSFERASE DOMAIN-CONTAINING PROTEIN"/>
    <property type="match status" value="1"/>
</dbReference>
<keyword evidence="2" id="KW-1185">Reference proteome</keyword>
<dbReference type="PANTHER" id="PTHR47403">
    <property type="entry name" value="LOC100145250 PROTEIN"/>
    <property type="match status" value="1"/>
</dbReference>
<dbReference type="SUPFAM" id="SSF55729">
    <property type="entry name" value="Acyl-CoA N-acyltransferases (Nat)"/>
    <property type="match status" value="1"/>
</dbReference>
<evidence type="ECO:0000259" key="1">
    <source>
        <dbReference type="PROSITE" id="PS51186"/>
    </source>
</evidence>
<gene>
    <name evidence="3" type="primary">LOC106815266</name>
</gene>
<proteinExistence type="predicted"/>
<dbReference type="PROSITE" id="PS51186">
    <property type="entry name" value="GNAT"/>
    <property type="match status" value="1"/>
</dbReference>
<dbReference type="RefSeq" id="XP_014675199.1">
    <property type="nucleotide sequence ID" value="XM_014819713.1"/>
</dbReference>
<sequence length="162" mass="18920">MITIRRATADDHKAVYGINEHIYNDTDPLSGEKLYRHHLTRPYNYAYIAELDGRAVAFDLFTIHEASKTLINRFARVSPDNQIKNLHRHLVEHGFNDVLSKHSDVKEIIYLKANEGPIAKLWPNHALIDIFVRLKIECYIVYTLQLKSFMIFLLYESFINSC</sequence>
<evidence type="ECO:0000313" key="3">
    <source>
        <dbReference type="RefSeq" id="XP_014675199.1"/>
    </source>
</evidence>
<protein>
    <submittedName>
        <fullName evidence="3">Uncharacterized protein LOC106815266 isoform X1</fullName>
    </submittedName>
</protein>